<dbReference type="EC" id="4.1.1.37" evidence="2"/>
<feature type="domain" description="Uroporphyrinogen decarboxylase (URO-D)" evidence="1">
    <location>
        <begin position="8"/>
        <end position="345"/>
    </location>
</feature>
<dbReference type="Proteomes" id="UP000531594">
    <property type="component" value="Unassembled WGS sequence"/>
</dbReference>
<dbReference type="PANTHER" id="PTHR47099:SF1">
    <property type="entry name" value="METHYLCOBAMIDE:COM METHYLTRANSFERASE MTBA"/>
    <property type="match status" value="1"/>
</dbReference>
<dbReference type="GO" id="GO:0004853">
    <property type="term" value="F:uroporphyrinogen decarboxylase activity"/>
    <property type="evidence" value="ECO:0007669"/>
    <property type="project" value="UniProtKB-EC"/>
</dbReference>
<keyword evidence="2" id="KW-0456">Lyase</keyword>
<accession>A0A7X0LVB0</accession>
<dbReference type="CDD" id="cd03465">
    <property type="entry name" value="URO-D_like"/>
    <property type="match status" value="1"/>
</dbReference>
<dbReference type="InterPro" id="IPR052024">
    <property type="entry name" value="Methanogen_methyltrans"/>
</dbReference>
<evidence type="ECO:0000313" key="3">
    <source>
        <dbReference type="Proteomes" id="UP000531594"/>
    </source>
</evidence>
<dbReference type="Gene3D" id="3.20.20.210">
    <property type="match status" value="1"/>
</dbReference>
<dbReference type="EMBL" id="JACHGK010000002">
    <property type="protein sequence ID" value="MBB6444387.1"/>
    <property type="molecule type" value="Genomic_DNA"/>
</dbReference>
<name>A0A7X0LVB0_9BACI</name>
<dbReference type="InterPro" id="IPR038071">
    <property type="entry name" value="UROD/MetE-like_sf"/>
</dbReference>
<organism evidence="2 3">
    <name type="scientific">Bacillus benzoevorans</name>
    <dbReference type="NCBI Taxonomy" id="1456"/>
    <lineage>
        <taxon>Bacteria</taxon>
        <taxon>Bacillati</taxon>
        <taxon>Bacillota</taxon>
        <taxon>Bacilli</taxon>
        <taxon>Bacillales</taxon>
        <taxon>Bacillaceae</taxon>
        <taxon>Bacillus</taxon>
    </lineage>
</organism>
<dbReference type="RefSeq" id="WP_184523394.1">
    <property type="nucleotide sequence ID" value="NZ_JACHGK010000002.1"/>
</dbReference>
<dbReference type="SUPFAM" id="SSF51726">
    <property type="entry name" value="UROD/MetE-like"/>
    <property type="match status" value="1"/>
</dbReference>
<dbReference type="GO" id="GO:0006779">
    <property type="term" value="P:porphyrin-containing compound biosynthetic process"/>
    <property type="evidence" value="ECO:0007669"/>
    <property type="project" value="InterPro"/>
</dbReference>
<proteinExistence type="predicted"/>
<evidence type="ECO:0000313" key="2">
    <source>
        <dbReference type="EMBL" id="MBB6444387.1"/>
    </source>
</evidence>
<protein>
    <submittedName>
        <fullName evidence="2">Uroporphyrinogen decarboxylase</fullName>
        <ecNumber evidence="2">4.1.1.37</ecNumber>
    </submittedName>
</protein>
<dbReference type="InterPro" id="IPR000257">
    <property type="entry name" value="Uroporphyrinogen_deCOase"/>
</dbReference>
<dbReference type="AlphaFoldDB" id="A0A7X0LVB0"/>
<comment type="caution">
    <text evidence="2">The sequence shown here is derived from an EMBL/GenBank/DDBJ whole genome shotgun (WGS) entry which is preliminary data.</text>
</comment>
<dbReference type="Pfam" id="PF01208">
    <property type="entry name" value="URO-D"/>
    <property type="match status" value="1"/>
</dbReference>
<gene>
    <name evidence="2" type="ORF">HNR53_000995</name>
</gene>
<dbReference type="PANTHER" id="PTHR47099">
    <property type="entry name" value="METHYLCOBAMIDE:COM METHYLTRANSFERASE MTBA"/>
    <property type="match status" value="1"/>
</dbReference>
<reference evidence="2 3" key="1">
    <citation type="submission" date="2020-08" db="EMBL/GenBank/DDBJ databases">
        <title>Genomic Encyclopedia of Type Strains, Phase IV (KMG-IV): sequencing the most valuable type-strain genomes for metagenomic binning, comparative biology and taxonomic classification.</title>
        <authorList>
            <person name="Goeker M."/>
        </authorList>
    </citation>
    <scope>NUCLEOTIDE SEQUENCE [LARGE SCALE GENOMIC DNA]</scope>
    <source>
        <strain evidence="2 3">DSM 5391</strain>
    </source>
</reference>
<evidence type="ECO:0000259" key="1">
    <source>
        <dbReference type="Pfam" id="PF01208"/>
    </source>
</evidence>
<sequence length="357" mass="39299">MHKDDQMTPNERLTAFMTGKPMDRLLAMPVLVSMSGRVLGMTHKEKRSTALNEALAQVGCYERFGNDLTITEYGLHGVGAALGSRMGDPEDAVPAIMEYALEDLNDVDQLDMAKLELKNDKKFQLHLEATEILIDKVGHEVPTGVLISGPFTAASSIYKTENLLRATRKNPEKLHQLIHFCNEGLKMIYREFIKAGAVILLCDPIASGTILNRKQYLDFVLPYTIDLMKDIHDAGGMVCYHICGDTTAIVGDMVTSGCDMLSIDNRVDLVHAKIQAGHKVPVLGNVDPVETMYLGTTEDVDLAVKTCIQKGYDSANGYILATGCDLNGNIPLENIDQFMASARKYGKWPLDPKNFSS</sequence>
<keyword evidence="3" id="KW-1185">Reference proteome</keyword>